<protein>
    <submittedName>
        <fullName evidence="1">Uncharacterized protein</fullName>
    </submittedName>
</protein>
<organism evidence="1 2">
    <name type="scientific">Spirosoma profusum</name>
    <dbReference type="NCBI Taxonomy" id="2771354"/>
    <lineage>
        <taxon>Bacteria</taxon>
        <taxon>Pseudomonadati</taxon>
        <taxon>Bacteroidota</taxon>
        <taxon>Cytophagia</taxon>
        <taxon>Cytophagales</taxon>
        <taxon>Cytophagaceae</taxon>
        <taxon>Spirosoma</taxon>
    </lineage>
</organism>
<dbReference type="RefSeq" id="WP_190893001.1">
    <property type="nucleotide sequence ID" value="NZ_JACWZY010000059.1"/>
</dbReference>
<dbReference type="AlphaFoldDB" id="A0A927AW36"/>
<sequence>MEDTPESAARLEAVQRAVFEQPAPMVLMPGDEENAAERDKKAMESLFSALEERGVSNPKKLSEFELYARLEEYQKQAKRERD</sequence>
<keyword evidence="2" id="KW-1185">Reference proteome</keyword>
<gene>
    <name evidence="1" type="ORF">IC229_33170</name>
</gene>
<reference evidence="1" key="1">
    <citation type="submission" date="2020-09" db="EMBL/GenBank/DDBJ databases">
        <authorList>
            <person name="Kim M.K."/>
        </authorList>
    </citation>
    <scope>NUCLEOTIDE SEQUENCE</scope>
    <source>
        <strain evidence="1">BT702</strain>
    </source>
</reference>
<accession>A0A927AW36</accession>
<name>A0A927AW36_9BACT</name>
<evidence type="ECO:0000313" key="1">
    <source>
        <dbReference type="EMBL" id="MBD2705510.1"/>
    </source>
</evidence>
<comment type="caution">
    <text evidence="1">The sequence shown here is derived from an EMBL/GenBank/DDBJ whole genome shotgun (WGS) entry which is preliminary data.</text>
</comment>
<evidence type="ECO:0000313" key="2">
    <source>
        <dbReference type="Proteomes" id="UP000598820"/>
    </source>
</evidence>
<dbReference type="Proteomes" id="UP000598820">
    <property type="component" value="Unassembled WGS sequence"/>
</dbReference>
<proteinExistence type="predicted"/>
<dbReference type="EMBL" id="JACWZY010000059">
    <property type="protein sequence ID" value="MBD2705510.1"/>
    <property type="molecule type" value="Genomic_DNA"/>
</dbReference>